<evidence type="ECO:0000256" key="1">
    <source>
        <dbReference type="ARBA" id="ARBA00022452"/>
    </source>
</evidence>
<comment type="caution">
    <text evidence="7">The sequence shown here is derived from an EMBL/GenBank/DDBJ whole genome shotgun (WGS) entry which is preliminary data.</text>
</comment>
<feature type="chain" id="PRO_5019533429" evidence="4">
    <location>
        <begin position="26"/>
        <end position="522"/>
    </location>
</feature>
<feature type="signal peptide" evidence="4">
    <location>
        <begin position="1"/>
        <end position="25"/>
    </location>
</feature>
<keyword evidence="1" id="KW-1134">Transmembrane beta strand</keyword>
<keyword evidence="4" id="KW-0732">Signal</keyword>
<dbReference type="GO" id="GO:0098046">
    <property type="term" value="C:type V protein secretion system complex"/>
    <property type="evidence" value="ECO:0007669"/>
    <property type="project" value="TreeGrafter"/>
</dbReference>
<evidence type="ECO:0000256" key="2">
    <source>
        <dbReference type="ARBA" id="ARBA00022692"/>
    </source>
</evidence>
<dbReference type="GO" id="GO:0008320">
    <property type="term" value="F:protein transmembrane transporter activity"/>
    <property type="evidence" value="ECO:0007669"/>
    <property type="project" value="TreeGrafter"/>
</dbReference>
<dbReference type="Pfam" id="PF03865">
    <property type="entry name" value="ShlB"/>
    <property type="match status" value="1"/>
</dbReference>
<dbReference type="EMBL" id="QYUN01000002">
    <property type="protein sequence ID" value="RJG06809.1"/>
    <property type="molecule type" value="Genomic_DNA"/>
</dbReference>
<evidence type="ECO:0000313" key="7">
    <source>
        <dbReference type="EMBL" id="RJG06809.1"/>
    </source>
</evidence>
<evidence type="ECO:0000259" key="5">
    <source>
        <dbReference type="Pfam" id="PF03865"/>
    </source>
</evidence>
<dbReference type="InterPro" id="IPR013686">
    <property type="entry name" value="Polypept-transport_assoc_ShlB"/>
</dbReference>
<dbReference type="PANTHER" id="PTHR34597">
    <property type="entry name" value="SLR1661 PROTEIN"/>
    <property type="match status" value="1"/>
</dbReference>
<reference evidence="7 8" key="1">
    <citation type="submission" date="2018-09" db="EMBL/GenBank/DDBJ databases">
        <authorList>
            <person name="Zhu H."/>
        </authorList>
    </citation>
    <scope>NUCLEOTIDE SEQUENCE [LARGE SCALE GENOMIC DNA]</scope>
    <source>
        <strain evidence="7 8">K2R10-39</strain>
    </source>
</reference>
<dbReference type="Gene3D" id="2.40.160.50">
    <property type="entry name" value="membrane protein fhac: a member of the omp85/tpsb transporter family"/>
    <property type="match status" value="1"/>
</dbReference>
<dbReference type="Pfam" id="PF08479">
    <property type="entry name" value="POTRA_2"/>
    <property type="match status" value="1"/>
</dbReference>
<dbReference type="RefSeq" id="WP_119739718.1">
    <property type="nucleotide sequence ID" value="NZ_QYUN01000002.1"/>
</dbReference>
<feature type="domain" description="Haemolysin activator HlyB C-terminal" evidence="5">
    <location>
        <begin position="176"/>
        <end position="484"/>
    </location>
</feature>
<proteinExistence type="predicted"/>
<keyword evidence="3" id="KW-0998">Cell outer membrane</keyword>
<name>A0A418X2Y2_9BURK</name>
<dbReference type="InterPro" id="IPR005565">
    <property type="entry name" value="Hemolysn_activator_HlyB_C"/>
</dbReference>
<evidence type="ECO:0000313" key="8">
    <source>
        <dbReference type="Proteomes" id="UP000285190"/>
    </source>
</evidence>
<dbReference type="OrthoDB" id="9763372at2"/>
<keyword evidence="2" id="KW-0812">Transmembrane</keyword>
<dbReference type="Proteomes" id="UP000285190">
    <property type="component" value="Unassembled WGS sequence"/>
</dbReference>
<evidence type="ECO:0000259" key="6">
    <source>
        <dbReference type="Pfam" id="PF08479"/>
    </source>
</evidence>
<sequence length="522" mass="56825">MKPHLSRLIASTVLTVLALPQLAHAQQDPIGRFEIVRYDIQGNTLLTPQQTDQLLAPFTGKQRSFGDVQQAVEALEGAYQKLGYNVVQVVLPEQELNQGVVRVRVIQPRLARVRVEGQQFFDEANIRRSLPGLREGETPNIGKISSSLKLANENPVKKTNLQLHGGSSENDIDATVKVIDDKPWRVGAVIDNTGNPSTGETQINAIFQHANVANLDHVVSLQYTTSVEHPSKVSVYGAGYHIPLYALGESIDLFASYSEVNSSVVLAGIFDLPVTGEGSVFGVRYNQNLRRRGDYESKLIYGLDYKAYKNSITDDVTVHPLSIGYLGTWTPAKSEVNFSATAFHNIPGGDKGGTADFNRVRFGAPSVYNIVRYGASYSRALPNDWLARVSMTGQYTNDELVPGEQFGIGGASSVRGFQEREVSNDSGYVINAEVYTPNLCGGIQAVAAQCRALAFYDMGRVSRNNPLPGEIDKASIGSIGVGLRMNIGKTMSLQVDYGHVVDAGITTGKGDDRVHFRLGLSY</sequence>
<keyword evidence="1" id="KW-0472">Membrane</keyword>
<gene>
    <name evidence="7" type="ORF">D3870_13065</name>
</gene>
<feature type="domain" description="Polypeptide-transport-associated ShlB-type" evidence="6">
    <location>
        <begin position="33"/>
        <end position="106"/>
    </location>
</feature>
<evidence type="ECO:0000256" key="3">
    <source>
        <dbReference type="ARBA" id="ARBA00023237"/>
    </source>
</evidence>
<dbReference type="GO" id="GO:0046819">
    <property type="term" value="P:protein secretion by the type V secretion system"/>
    <property type="evidence" value="ECO:0007669"/>
    <property type="project" value="TreeGrafter"/>
</dbReference>
<organism evidence="7 8">
    <name type="scientific">Noviherbaspirillum cavernae</name>
    <dbReference type="NCBI Taxonomy" id="2320862"/>
    <lineage>
        <taxon>Bacteria</taxon>
        <taxon>Pseudomonadati</taxon>
        <taxon>Pseudomonadota</taxon>
        <taxon>Betaproteobacteria</taxon>
        <taxon>Burkholderiales</taxon>
        <taxon>Oxalobacteraceae</taxon>
        <taxon>Noviherbaspirillum</taxon>
    </lineage>
</organism>
<dbReference type="Gene3D" id="3.10.20.310">
    <property type="entry name" value="membrane protein fhac"/>
    <property type="match status" value="1"/>
</dbReference>
<protein>
    <submittedName>
        <fullName evidence="7">ShlB/FhaC/HecB family hemolysin secretion/activation protein</fullName>
    </submittedName>
</protein>
<dbReference type="PANTHER" id="PTHR34597:SF6">
    <property type="entry name" value="BLR6126 PROTEIN"/>
    <property type="match status" value="1"/>
</dbReference>
<evidence type="ECO:0000256" key="4">
    <source>
        <dbReference type="SAM" id="SignalP"/>
    </source>
</evidence>
<accession>A0A418X2Y2</accession>
<keyword evidence="8" id="KW-1185">Reference proteome</keyword>
<dbReference type="InterPro" id="IPR051544">
    <property type="entry name" value="TPS_OM_transporter"/>
</dbReference>
<dbReference type="AlphaFoldDB" id="A0A418X2Y2"/>